<accession>A0A9J5WET6</accession>
<comment type="caution">
    <text evidence="1">The sequence shown here is derived from an EMBL/GenBank/DDBJ whole genome shotgun (WGS) entry which is preliminary data.</text>
</comment>
<dbReference type="AlphaFoldDB" id="A0A9J5WET6"/>
<evidence type="ECO:0000313" key="2">
    <source>
        <dbReference type="Proteomes" id="UP000824120"/>
    </source>
</evidence>
<reference evidence="1 2" key="1">
    <citation type="submission" date="2020-09" db="EMBL/GenBank/DDBJ databases">
        <title>De no assembly of potato wild relative species, Solanum commersonii.</title>
        <authorList>
            <person name="Cho K."/>
        </authorList>
    </citation>
    <scope>NUCLEOTIDE SEQUENCE [LARGE SCALE GENOMIC DNA]</scope>
    <source>
        <strain evidence="1">LZ3.2</strain>
        <tissue evidence="1">Leaf</tissue>
    </source>
</reference>
<protein>
    <submittedName>
        <fullName evidence="1">Uncharacterized protein</fullName>
    </submittedName>
</protein>
<gene>
    <name evidence="1" type="ORF">H5410_054391</name>
</gene>
<name>A0A9J5WET6_SOLCO</name>
<evidence type="ECO:0000313" key="1">
    <source>
        <dbReference type="EMBL" id="KAG5574257.1"/>
    </source>
</evidence>
<organism evidence="1 2">
    <name type="scientific">Solanum commersonii</name>
    <name type="common">Commerson's wild potato</name>
    <name type="synonym">Commerson's nightshade</name>
    <dbReference type="NCBI Taxonomy" id="4109"/>
    <lineage>
        <taxon>Eukaryota</taxon>
        <taxon>Viridiplantae</taxon>
        <taxon>Streptophyta</taxon>
        <taxon>Embryophyta</taxon>
        <taxon>Tracheophyta</taxon>
        <taxon>Spermatophyta</taxon>
        <taxon>Magnoliopsida</taxon>
        <taxon>eudicotyledons</taxon>
        <taxon>Gunneridae</taxon>
        <taxon>Pentapetalae</taxon>
        <taxon>asterids</taxon>
        <taxon>lamiids</taxon>
        <taxon>Solanales</taxon>
        <taxon>Solanaceae</taxon>
        <taxon>Solanoideae</taxon>
        <taxon>Solaneae</taxon>
        <taxon>Solanum</taxon>
    </lineage>
</organism>
<keyword evidence="2" id="KW-1185">Reference proteome</keyword>
<dbReference type="Proteomes" id="UP000824120">
    <property type="component" value="Chromosome 11"/>
</dbReference>
<proteinExistence type="predicted"/>
<dbReference type="EMBL" id="JACXVP010000011">
    <property type="protein sequence ID" value="KAG5574257.1"/>
    <property type="molecule type" value="Genomic_DNA"/>
</dbReference>
<sequence>MAIIILDRWPRHLIPLCDDGMSPMTRKFALSTIHNIVLILLNFSEFGVSLLYKDEEEATCSKKRFKLGRVLGFGHREEEATHVVGSSQNLVCRCVNWAGNSG</sequence>